<dbReference type="SUPFAM" id="SSF69635">
    <property type="entry name" value="Type III secretory system chaperone-like"/>
    <property type="match status" value="1"/>
</dbReference>
<dbReference type="CDD" id="cd16364">
    <property type="entry name" value="T3SC_I-like"/>
    <property type="match status" value="1"/>
</dbReference>
<reference evidence="2" key="2">
    <citation type="submission" date="2014-11" db="EMBL/GenBank/DDBJ databases">
        <title>Draft genome sequence of Hydrogenophaga intermedia S1.</title>
        <authorList>
            <person name="Gan H.M."/>
            <person name="Chew T.H."/>
            <person name="Stolz A."/>
        </authorList>
    </citation>
    <scope>NUCLEOTIDE SEQUENCE [LARGE SCALE GENOMIC DNA]</scope>
    <source>
        <strain evidence="2">S1</strain>
    </source>
</reference>
<dbReference type="Proteomes" id="UP000028878">
    <property type="component" value="Unassembled WGS sequence"/>
</dbReference>
<dbReference type="Gene3D" id="3.30.1460.10">
    <property type="match status" value="1"/>
</dbReference>
<protein>
    <submittedName>
        <fullName evidence="1">Uncharacterized protein</fullName>
    </submittedName>
</protein>
<dbReference type="RefSeq" id="WP_009517782.1">
    <property type="nucleotide sequence ID" value="NZ_CCAE010000024.1"/>
</dbReference>
<accession>A0A1L1PEI7</accession>
<dbReference type="AlphaFoldDB" id="A0A1L1PEI7"/>
<reference evidence="2" key="1">
    <citation type="submission" date="2014-02" db="EMBL/GenBank/DDBJ databases">
        <authorList>
            <person name="Gan H."/>
        </authorList>
    </citation>
    <scope>NUCLEOTIDE SEQUENCE [LARGE SCALE GENOMIC DNA]</scope>
    <source>
        <strain evidence="2">S1</strain>
    </source>
</reference>
<organism evidence="1 2">
    <name type="scientific">Hydrogenophaga intermedia</name>
    <dbReference type="NCBI Taxonomy" id="65786"/>
    <lineage>
        <taxon>Bacteria</taxon>
        <taxon>Pseudomonadati</taxon>
        <taxon>Pseudomonadota</taxon>
        <taxon>Betaproteobacteria</taxon>
        <taxon>Burkholderiales</taxon>
        <taxon>Comamonadaceae</taxon>
        <taxon>Hydrogenophaga</taxon>
    </lineage>
</organism>
<dbReference type="InterPro" id="IPR010261">
    <property type="entry name" value="Tir_chaperone"/>
</dbReference>
<name>A0A1L1PEI7_HYDIT</name>
<dbReference type="EMBL" id="CCAE010000024">
    <property type="protein sequence ID" value="CDN88478.1"/>
    <property type="molecule type" value="Genomic_DNA"/>
</dbReference>
<keyword evidence="2" id="KW-1185">Reference proteome</keyword>
<proteinExistence type="predicted"/>
<evidence type="ECO:0000313" key="2">
    <source>
        <dbReference type="Proteomes" id="UP000028878"/>
    </source>
</evidence>
<evidence type="ECO:0000313" key="1">
    <source>
        <dbReference type="EMBL" id="CDN88478.1"/>
    </source>
</evidence>
<dbReference type="GO" id="GO:0030254">
    <property type="term" value="P:protein secretion by the type III secretion system"/>
    <property type="evidence" value="ECO:0007669"/>
    <property type="project" value="InterPro"/>
</dbReference>
<sequence>MTELRTPEDAAACLVAAAEHSEAVEAVVELREATWLVHLETGGECVVEWAQHPTRLVLTTALGEPSEAARPKVHSAALTFNLLWGELGSMRLAKDDEDETLLLINDVFLEDESNRHIVLANELLRLEGLRLLWTMYIEGADSSNSEVPKVPSAMLTRA</sequence>
<gene>
    <name evidence="1" type="ORF">BN948_02912</name>
</gene>
<dbReference type="Pfam" id="PF05932">
    <property type="entry name" value="CesT"/>
    <property type="match status" value="1"/>
</dbReference>